<dbReference type="PANTHER" id="PTHR33964">
    <property type="entry name" value="RE45066P-RELATED"/>
    <property type="match status" value="1"/>
</dbReference>
<proteinExistence type="predicted"/>
<evidence type="ECO:0000256" key="1">
    <source>
        <dbReference type="SAM" id="MobiDB-lite"/>
    </source>
</evidence>
<dbReference type="Proteomes" id="UP001353858">
    <property type="component" value="Unassembled WGS sequence"/>
</dbReference>
<comment type="caution">
    <text evidence="2">The sequence shown here is derived from an EMBL/GenBank/DDBJ whole genome shotgun (WGS) entry which is preliminary data.</text>
</comment>
<organism evidence="2 3">
    <name type="scientific">Aquatica leii</name>
    <dbReference type="NCBI Taxonomy" id="1421715"/>
    <lineage>
        <taxon>Eukaryota</taxon>
        <taxon>Metazoa</taxon>
        <taxon>Ecdysozoa</taxon>
        <taxon>Arthropoda</taxon>
        <taxon>Hexapoda</taxon>
        <taxon>Insecta</taxon>
        <taxon>Pterygota</taxon>
        <taxon>Neoptera</taxon>
        <taxon>Endopterygota</taxon>
        <taxon>Coleoptera</taxon>
        <taxon>Polyphaga</taxon>
        <taxon>Elateriformia</taxon>
        <taxon>Elateroidea</taxon>
        <taxon>Lampyridae</taxon>
        <taxon>Luciolinae</taxon>
        <taxon>Aquatica</taxon>
    </lineage>
</organism>
<dbReference type="AlphaFoldDB" id="A0AAN7SEP0"/>
<feature type="region of interest" description="Disordered" evidence="1">
    <location>
        <begin position="303"/>
        <end position="325"/>
    </location>
</feature>
<dbReference type="EMBL" id="JARPUR010000004">
    <property type="protein sequence ID" value="KAK4878282.1"/>
    <property type="molecule type" value="Genomic_DNA"/>
</dbReference>
<evidence type="ECO:0000313" key="2">
    <source>
        <dbReference type="EMBL" id="KAK4878282.1"/>
    </source>
</evidence>
<name>A0AAN7SEP0_9COLE</name>
<dbReference type="PANTHER" id="PTHR33964:SF9">
    <property type="match status" value="1"/>
</dbReference>
<accession>A0AAN7SEP0</accession>
<protein>
    <submittedName>
        <fullName evidence="2">Uncharacterized protein</fullName>
    </submittedName>
</protein>
<gene>
    <name evidence="2" type="ORF">RN001_010788</name>
</gene>
<reference evidence="3" key="1">
    <citation type="submission" date="2023-01" db="EMBL/GenBank/DDBJ databases">
        <title>Key to firefly adult light organ development and bioluminescence: homeobox transcription factors regulate luciferase expression and transportation to peroxisome.</title>
        <authorList>
            <person name="Fu X."/>
        </authorList>
    </citation>
    <scope>NUCLEOTIDE SEQUENCE [LARGE SCALE GENOMIC DNA]</scope>
</reference>
<keyword evidence="3" id="KW-1185">Reference proteome</keyword>
<sequence>MEKNAPEGRRYFERKGSDCCNYNEKCRWLIIGMNESSMNVLNALIVWNLMFLTTALQYDCSKSEYERCVKIADPLIKEVRLIFPDNMQDIDLVCRTWNNFVDCLKKYTERCFTDQQRQQFNKAIENPIQSVHQMCTQPNYQKEYLQYAPCMKSTVVDNARCGPQYSFLVDQVDQGDVISKATLCCSHDRFKQCVLKETRDICDRGVQNGPASRFSAQIIDKALSFLQDQCFNYIPNSGDCATLPYDNSPFSNTLSLSTSFSDEVAAKEILPTRVTPPRPTSVHVTPTTHTQYDSTYLVSTQNLGSRTRPASYGRASSWSDATPTQNTQAGVSTVEYSLTPGLVSSSNLPSTTSTWAVVNAGSEPRKESDSTNIHSSTTWYPAAGSQLSNEVDEPNQLGLVKPNNNANALIVNTLLLIVLIAVQRF</sequence>
<evidence type="ECO:0000313" key="3">
    <source>
        <dbReference type="Proteomes" id="UP001353858"/>
    </source>
</evidence>
<feature type="compositionally biased region" description="Polar residues" evidence="1">
    <location>
        <begin position="314"/>
        <end position="325"/>
    </location>
</feature>